<dbReference type="InterPro" id="IPR052901">
    <property type="entry name" value="Bact_TGase-like"/>
</dbReference>
<dbReference type="Gene3D" id="3.10.620.30">
    <property type="match status" value="1"/>
</dbReference>
<dbReference type="Pfam" id="PF11992">
    <property type="entry name" value="TgpA_N"/>
    <property type="match status" value="1"/>
</dbReference>
<feature type="transmembrane region" description="Helical" evidence="2">
    <location>
        <begin position="58"/>
        <end position="78"/>
    </location>
</feature>
<evidence type="ECO:0000256" key="1">
    <source>
        <dbReference type="SAM" id="MobiDB-lite"/>
    </source>
</evidence>
<dbReference type="InterPro" id="IPR021878">
    <property type="entry name" value="TgpA_N"/>
</dbReference>
<dbReference type="Proteomes" id="UP001597277">
    <property type="component" value="Unassembled WGS sequence"/>
</dbReference>
<accession>A0ABW4L759</accession>
<sequence length="787" mass="83645">MIRRGLWLDALLALLATVVVSWPVRALVAGTAWGSAMLAGLLAVAVTGAVARGARVPPAVVLVVQLLAAWWMLAWIFVPGHLAYGLPLLDAARAAADLVESGAATIRHEAVPVTETAGLSFIVATAMVLLGWAVDALAVSVRSPAAAGLPLMIALVVSASGTGEPLSARYFVAAAGAWLLLLARQSYLTMRAWSSRRHGRPLAVASEPVKRPGRGHRRWALTLGAVGVVAAVVVAGAVPHLQPRTLVRGLGNGPGGDSAVQFTESFDLAADLTDRSRRPVLEYRAADEGTAPLRVLASHRYEDGRWRPVEDDEEGEPDDLPPEVVDREDVERTDHELTVVANELSAPQVALPYPRSSLDLGDIPWQEDPRTGTVRVDRRPESYSVTFTEVTGRLPAGIGAGGPERSLDPDLLDVDDASAGIVSEALAEVLDTARPGAADNQLRLAREIQSYLRGPRFTYSLTLADPAPLEDGEEDGERTDPQADPITHFLTTQVGYCTHFATAMVMMSRAAGIPARLALGFLPGERQVDGSYTVVASDAHAWPELYINGLGWTRFEPTPAARSGTAPVYLSAADLPDAPSTADPTPVEEPERPTQEETTAATSEPNESSPPTSSDVGRVAAPVVLGLLALAALLLVVPAAGRWRRESALRRAEDPASRVEGYWQALVAGLADLGVRAPVGATPRRAADRYRRDAELTGAAAAALDRMVARLERARYAAGAADDGPGTRAVAADVRVILEQARSRLPRRRRLGVLLWPASGREQLRSMPERIVAAVRHPRGRAGTGQV</sequence>
<keyword evidence="5" id="KW-1185">Reference proteome</keyword>
<feature type="transmembrane region" description="Helical" evidence="2">
    <location>
        <begin position="117"/>
        <end position="138"/>
    </location>
</feature>
<dbReference type="RefSeq" id="WP_388005069.1">
    <property type="nucleotide sequence ID" value="NZ_JBHUEE010000004.1"/>
</dbReference>
<reference evidence="5" key="1">
    <citation type="journal article" date="2019" name="Int. J. Syst. Evol. Microbiol.">
        <title>The Global Catalogue of Microorganisms (GCM) 10K type strain sequencing project: providing services to taxonomists for standard genome sequencing and annotation.</title>
        <authorList>
            <consortium name="The Broad Institute Genomics Platform"/>
            <consortium name="The Broad Institute Genome Sequencing Center for Infectious Disease"/>
            <person name="Wu L."/>
            <person name="Ma J."/>
        </authorList>
    </citation>
    <scope>NUCLEOTIDE SEQUENCE [LARGE SCALE GENOMIC DNA]</scope>
    <source>
        <strain evidence="5">JCM 17130</strain>
    </source>
</reference>
<evidence type="ECO:0000313" key="4">
    <source>
        <dbReference type="EMBL" id="MFD1717881.1"/>
    </source>
</evidence>
<dbReference type="PANTHER" id="PTHR42736:SF1">
    <property type="entry name" value="PROTEIN-GLUTAMINE GAMMA-GLUTAMYLTRANSFERASE"/>
    <property type="match status" value="1"/>
</dbReference>
<dbReference type="EMBL" id="JBHUEE010000004">
    <property type="protein sequence ID" value="MFD1717881.1"/>
    <property type="molecule type" value="Genomic_DNA"/>
</dbReference>
<dbReference type="PANTHER" id="PTHR42736">
    <property type="entry name" value="PROTEIN-GLUTAMINE GAMMA-GLUTAMYLTRANSFERASE"/>
    <property type="match status" value="1"/>
</dbReference>
<feature type="transmembrane region" description="Helical" evidence="2">
    <location>
        <begin position="145"/>
        <end position="162"/>
    </location>
</feature>
<keyword evidence="2" id="KW-1133">Transmembrane helix</keyword>
<dbReference type="InterPro" id="IPR038765">
    <property type="entry name" value="Papain-like_cys_pep_sf"/>
</dbReference>
<keyword evidence="2" id="KW-0472">Membrane</keyword>
<gene>
    <name evidence="4" type="ORF">ACFSE6_08550</name>
</gene>
<feature type="transmembrane region" description="Helical" evidence="2">
    <location>
        <begin position="31"/>
        <end position="51"/>
    </location>
</feature>
<dbReference type="Pfam" id="PF01841">
    <property type="entry name" value="Transglut_core"/>
    <property type="match status" value="1"/>
</dbReference>
<feature type="transmembrane region" description="Helical" evidence="2">
    <location>
        <begin position="219"/>
        <end position="238"/>
    </location>
</feature>
<dbReference type="SUPFAM" id="SSF54001">
    <property type="entry name" value="Cysteine proteinases"/>
    <property type="match status" value="1"/>
</dbReference>
<dbReference type="SMART" id="SM00460">
    <property type="entry name" value="TGc"/>
    <property type="match status" value="1"/>
</dbReference>
<evidence type="ECO:0000256" key="2">
    <source>
        <dbReference type="SAM" id="Phobius"/>
    </source>
</evidence>
<protein>
    <submittedName>
        <fullName evidence="4">TransglutaminaseTgpA domain-containing protein</fullName>
    </submittedName>
</protein>
<dbReference type="InterPro" id="IPR002931">
    <property type="entry name" value="Transglutaminase-like"/>
</dbReference>
<evidence type="ECO:0000259" key="3">
    <source>
        <dbReference type="SMART" id="SM00460"/>
    </source>
</evidence>
<proteinExistence type="predicted"/>
<feature type="compositionally biased region" description="Low complexity" evidence="1">
    <location>
        <begin position="596"/>
        <end position="615"/>
    </location>
</feature>
<comment type="caution">
    <text evidence="4">The sequence shown here is derived from an EMBL/GenBank/DDBJ whole genome shotgun (WGS) entry which is preliminary data.</text>
</comment>
<evidence type="ECO:0000313" key="5">
    <source>
        <dbReference type="Proteomes" id="UP001597277"/>
    </source>
</evidence>
<feature type="domain" description="Transglutaminase-like" evidence="3">
    <location>
        <begin position="489"/>
        <end position="559"/>
    </location>
</feature>
<organism evidence="4 5">
    <name type="scientific">Georgenia deserti</name>
    <dbReference type="NCBI Taxonomy" id="2093781"/>
    <lineage>
        <taxon>Bacteria</taxon>
        <taxon>Bacillati</taxon>
        <taxon>Actinomycetota</taxon>
        <taxon>Actinomycetes</taxon>
        <taxon>Micrococcales</taxon>
        <taxon>Bogoriellaceae</taxon>
        <taxon>Georgenia</taxon>
    </lineage>
</organism>
<name>A0ABW4L759_9MICO</name>
<feature type="transmembrane region" description="Helical" evidence="2">
    <location>
        <begin position="168"/>
        <end position="187"/>
    </location>
</feature>
<feature type="region of interest" description="Disordered" evidence="1">
    <location>
        <begin position="573"/>
        <end position="615"/>
    </location>
</feature>
<keyword evidence="2" id="KW-0812">Transmembrane</keyword>
<feature type="transmembrane region" description="Helical" evidence="2">
    <location>
        <begin position="619"/>
        <end position="641"/>
    </location>
</feature>